<protein>
    <submittedName>
        <fullName evidence="1">Uncharacterized protein</fullName>
    </submittedName>
</protein>
<dbReference type="AlphaFoldDB" id="A0A166NXF9"/>
<sequence>MWGGRSPTLLSTYSNVLVIRVGDSSLERLGKVAYDVVEVGDLDYPVEDSGGYVFLLFLLDPCDAGHIVTRCECAPRTPRSGPILYPLRCPSPRKDGRCVTRRSECREAAKGGCVHHCCRAKLVLHDLGPCSLYERRCALSLPAKRFFWVYGSGASRVASLSQSCVVKAGSGQAEDTAWVWMDCARVARACKSDEFYDLQRKLVLRRECGRVFTLAKAAVTARTSPTSFRLSVICLSAAPSRSSGRTGGTHYGRCGLRASPPALLRLPDPVEALATSSTKIALLVNRLERAARAQADVVVGVGVGVGACKDVVGLVATIRRVGCSRTTWMTLAGMVSWGCAVVPQGVIVVGVSLSSSGRRVQPRRGPVAVSGALRMRPLALSVRVARPRASSRGSGSPLSLWPSIFVPEGSRTNFTVYRRSTLVLLLPHRSSSSSLVKPLPLNFKRARRRAPWKISLSVMSAGSLTLLPFWHEYGLTVGGTPFKDWDDQDSKGVGNCGLQLLLLRGMSFARSELLLGRGLRGGSFGRLRDGDTHARHNLITWRSGSNDCTNEIARSVGSAMGAVGRPPSAGGWIAALSAVYDEWPLLPRLPLTAYAVPTLLWCEAEWRGWIRAVTALWRYLIAGLYREDVPDTARVVYFTLILSKLTRMFHNPASKGVIACQENAVEWREKGLTGRDPDRWLRVLSPEVVGASAEMLDRQSSSVVIPDGSRFFIGARSPVYPCDVRPVLGNFMPQDPYMFYIAEGQVDMPWLYLEAFRLCVTLGPLIGHERNFSIFRGRALIRDGGQRFSPFLTLIIPHRLGLPVWFPPVMQDLYRYSDRAELKDLYLPTIPYFHGVWERVVTDTRSYTEIQAAMVIRVERGWAKRLHKGGVKASG</sequence>
<keyword evidence="2" id="KW-1185">Reference proteome</keyword>
<reference evidence="1 2" key="1">
    <citation type="journal article" date="2016" name="Mol. Biol. Evol.">
        <title>Comparative Genomics of Early-Diverging Mushroom-Forming Fungi Provides Insights into the Origins of Lignocellulose Decay Capabilities.</title>
        <authorList>
            <person name="Nagy L.G."/>
            <person name="Riley R."/>
            <person name="Tritt A."/>
            <person name="Adam C."/>
            <person name="Daum C."/>
            <person name="Floudas D."/>
            <person name="Sun H."/>
            <person name="Yadav J.S."/>
            <person name="Pangilinan J."/>
            <person name="Larsson K.H."/>
            <person name="Matsuura K."/>
            <person name="Barry K."/>
            <person name="Labutti K."/>
            <person name="Kuo R."/>
            <person name="Ohm R.A."/>
            <person name="Bhattacharya S.S."/>
            <person name="Shirouzu T."/>
            <person name="Yoshinaga Y."/>
            <person name="Martin F.M."/>
            <person name="Grigoriev I.V."/>
            <person name="Hibbett D.S."/>
        </authorList>
    </citation>
    <scope>NUCLEOTIDE SEQUENCE [LARGE SCALE GENOMIC DNA]</scope>
    <source>
        <strain evidence="1 2">CBS 109695</strain>
    </source>
</reference>
<evidence type="ECO:0000313" key="1">
    <source>
        <dbReference type="EMBL" id="KZP25470.1"/>
    </source>
</evidence>
<proteinExistence type="predicted"/>
<gene>
    <name evidence="1" type="ORF">FIBSPDRAFT_1008184</name>
</gene>
<accession>A0A166NXF9</accession>
<organism evidence="1 2">
    <name type="scientific">Athelia psychrophila</name>
    <dbReference type="NCBI Taxonomy" id="1759441"/>
    <lineage>
        <taxon>Eukaryota</taxon>
        <taxon>Fungi</taxon>
        <taxon>Dikarya</taxon>
        <taxon>Basidiomycota</taxon>
        <taxon>Agaricomycotina</taxon>
        <taxon>Agaricomycetes</taxon>
        <taxon>Agaricomycetidae</taxon>
        <taxon>Atheliales</taxon>
        <taxon>Atheliaceae</taxon>
        <taxon>Athelia</taxon>
    </lineage>
</organism>
<dbReference type="EMBL" id="KV417520">
    <property type="protein sequence ID" value="KZP25470.1"/>
    <property type="molecule type" value="Genomic_DNA"/>
</dbReference>
<name>A0A166NXF9_9AGAM</name>
<dbReference type="Proteomes" id="UP000076532">
    <property type="component" value="Unassembled WGS sequence"/>
</dbReference>
<evidence type="ECO:0000313" key="2">
    <source>
        <dbReference type="Proteomes" id="UP000076532"/>
    </source>
</evidence>